<evidence type="ECO:0008006" key="4">
    <source>
        <dbReference type="Google" id="ProtNLM"/>
    </source>
</evidence>
<evidence type="ECO:0000313" key="2">
    <source>
        <dbReference type="EMBL" id="KAK4874521.1"/>
    </source>
</evidence>
<sequence length="378" mass="42715">MSSPSRPWAYQEGDNVSSADSNITDQGCTSSTSNSSIPLRAVKSTSDLPIKNSKHLPKKLKYSFQKVDTRKSKCRVKPINAKSRTYSKHSQCSNQFIEITSESSTEDVPSDFYQVKTLGNVHSKEPFACSIYVTSYNILDGNLNMHVTIDPLVTNIEKIVTGKTRIQKTYCGLIIAFTKEDDAEKVIKLPLQHIFGGPIQVARFLSGEYKFRHNIIIRDIPWCISNIEIQQALKLQGIRAGKVVRTRTHVKIEVLNALDMQRLLEEGLNFFNYTSFNAIPESSSSQGEPDIVQCFKCQGFWHTSTHCRQMPRCVRCGENHDVEYCPRPRSAPVCCHCGGPHHAAYKMCPVRLQHINSTYVGFQLAKGKPTRFLQNNMY</sequence>
<organism evidence="2 3">
    <name type="scientific">Aquatica leii</name>
    <dbReference type="NCBI Taxonomy" id="1421715"/>
    <lineage>
        <taxon>Eukaryota</taxon>
        <taxon>Metazoa</taxon>
        <taxon>Ecdysozoa</taxon>
        <taxon>Arthropoda</taxon>
        <taxon>Hexapoda</taxon>
        <taxon>Insecta</taxon>
        <taxon>Pterygota</taxon>
        <taxon>Neoptera</taxon>
        <taxon>Endopterygota</taxon>
        <taxon>Coleoptera</taxon>
        <taxon>Polyphaga</taxon>
        <taxon>Elateriformia</taxon>
        <taxon>Elateroidea</taxon>
        <taxon>Lampyridae</taxon>
        <taxon>Luciolinae</taxon>
        <taxon>Aquatica</taxon>
    </lineage>
</organism>
<proteinExistence type="predicted"/>
<evidence type="ECO:0000313" key="3">
    <source>
        <dbReference type="Proteomes" id="UP001353858"/>
    </source>
</evidence>
<name>A0AAN7P518_9COLE</name>
<reference evidence="3" key="1">
    <citation type="submission" date="2023-01" db="EMBL/GenBank/DDBJ databases">
        <title>Key to firefly adult light organ development and bioluminescence: homeobox transcription factors regulate luciferase expression and transportation to peroxisome.</title>
        <authorList>
            <person name="Fu X."/>
        </authorList>
    </citation>
    <scope>NUCLEOTIDE SEQUENCE [LARGE SCALE GENOMIC DNA]</scope>
</reference>
<feature type="compositionally biased region" description="Polar residues" evidence="1">
    <location>
        <begin position="14"/>
        <end position="37"/>
    </location>
</feature>
<evidence type="ECO:0000256" key="1">
    <source>
        <dbReference type="SAM" id="MobiDB-lite"/>
    </source>
</evidence>
<comment type="caution">
    <text evidence="2">The sequence shown here is derived from an EMBL/GenBank/DDBJ whole genome shotgun (WGS) entry which is preliminary data.</text>
</comment>
<dbReference type="Proteomes" id="UP001353858">
    <property type="component" value="Unassembled WGS sequence"/>
</dbReference>
<dbReference type="EMBL" id="JARPUR010000006">
    <property type="protein sequence ID" value="KAK4874521.1"/>
    <property type="molecule type" value="Genomic_DNA"/>
</dbReference>
<protein>
    <recommendedName>
        <fullName evidence="4">Gag-like protein</fullName>
    </recommendedName>
</protein>
<feature type="region of interest" description="Disordered" evidence="1">
    <location>
        <begin position="1"/>
        <end position="37"/>
    </location>
</feature>
<accession>A0AAN7P518</accession>
<gene>
    <name evidence="2" type="ORF">RN001_013881</name>
</gene>
<keyword evidence="3" id="KW-1185">Reference proteome</keyword>
<dbReference type="AlphaFoldDB" id="A0AAN7P518"/>